<comment type="caution">
    <text evidence="2">The sequence shown here is derived from an EMBL/GenBank/DDBJ whole genome shotgun (WGS) entry which is preliminary data.</text>
</comment>
<dbReference type="EMBL" id="BAPV01000004">
    <property type="protein sequence ID" value="GBQ85888.1"/>
    <property type="molecule type" value="Genomic_DNA"/>
</dbReference>
<feature type="region of interest" description="Disordered" evidence="1">
    <location>
        <begin position="49"/>
        <end position="69"/>
    </location>
</feature>
<name>A0ABQ0Q064_9PROT</name>
<keyword evidence="3" id="KW-1185">Reference proteome</keyword>
<sequence>MHPLRLAIRHHWPLLGLVLSRDTLMLLETFIPATLSRLTELRHNYAQGSNGTERIGGVDQSQRSRTAIL</sequence>
<evidence type="ECO:0000256" key="1">
    <source>
        <dbReference type="SAM" id="MobiDB-lite"/>
    </source>
</evidence>
<proteinExistence type="predicted"/>
<evidence type="ECO:0000313" key="2">
    <source>
        <dbReference type="EMBL" id="GBQ85888.1"/>
    </source>
</evidence>
<feature type="compositionally biased region" description="Polar residues" evidence="1">
    <location>
        <begin position="59"/>
        <end position="69"/>
    </location>
</feature>
<evidence type="ECO:0008006" key="4">
    <source>
        <dbReference type="Google" id="ProtNLM"/>
    </source>
</evidence>
<reference evidence="2" key="1">
    <citation type="submission" date="2013-04" db="EMBL/GenBank/DDBJ databases">
        <title>The genome sequencing project of 58 acetic acid bacteria.</title>
        <authorList>
            <person name="Okamoto-Kainuma A."/>
            <person name="Ishikawa M."/>
            <person name="Umino S."/>
            <person name="Koizumi Y."/>
            <person name="Shiwa Y."/>
            <person name="Yoshikawa H."/>
            <person name="Matsutani M."/>
            <person name="Matsushita K."/>
        </authorList>
    </citation>
    <scope>NUCLEOTIDE SEQUENCE</scope>
    <source>
        <strain evidence="2">NRIC 0535</strain>
    </source>
</reference>
<organism evidence="2 3">
    <name type="scientific">Asaia krungthepensis NRIC 0535</name>
    <dbReference type="NCBI Taxonomy" id="1307925"/>
    <lineage>
        <taxon>Bacteria</taxon>
        <taxon>Pseudomonadati</taxon>
        <taxon>Pseudomonadota</taxon>
        <taxon>Alphaproteobacteria</taxon>
        <taxon>Acetobacterales</taxon>
        <taxon>Acetobacteraceae</taxon>
        <taxon>Asaia</taxon>
    </lineage>
</organism>
<gene>
    <name evidence="2" type="ORF">AA0535_0886</name>
</gene>
<dbReference type="Proteomes" id="UP001062776">
    <property type="component" value="Unassembled WGS sequence"/>
</dbReference>
<protein>
    <recommendedName>
        <fullName evidence="4">Secreted protein</fullName>
    </recommendedName>
</protein>
<dbReference type="RefSeq" id="WP_264814671.1">
    <property type="nucleotide sequence ID" value="NZ_BAPV01000004.1"/>
</dbReference>
<evidence type="ECO:0000313" key="3">
    <source>
        <dbReference type="Proteomes" id="UP001062776"/>
    </source>
</evidence>
<accession>A0ABQ0Q064</accession>